<evidence type="ECO:0000313" key="9">
    <source>
        <dbReference type="Proteomes" id="UP001156410"/>
    </source>
</evidence>
<dbReference type="Proteomes" id="UP001209889">
    <property type="component" value="Unassembled WGS sequence"/>
</dbReference>
<organism evidence="8 9">
    <name type="scientific">Streptococcus macedonicus</name>
    <name type="common">Streptococcus gallolyticus macedonicus</name>
    <dbReference type="NCBI Taxonomy" id="59310"/>
    <lineage>
        <taxon>Bacteria</taxon>
        <taxon>Bacillati</taxon>
        <taxon>Bacillota</taxon>
        <taxon>Bacilli</taxon>
        <taxon>Lactobacillales</taxon>
        <taxon>Streptococcaceae</taxon>
        <taxon>Streptococcus</taxon>
    </lineage>
</organism>
<evidence type="ECO:0000256" key="3">
    <source>
        <dbReference type="ARBA" id="ARBA00022729"/>
    </source>
</evidence>
<reference evidence="10" key="2">
    <citation type="submission" date="2022-11" db="EMBL/GenBank/DDBJ databases">
        <title>Streptococcus macedonicus and Acinetobacter baumannii: co-inhabitants of the cheese production environment.</title>
        <authorList>
            <person name="Johnson J."/>
            <person name="Curtin C."/>
            <person name="Waite-Cusic J."/>
        </authorList>
    </citation>
    <scope>NUCLEOTIDE SEQUENCE [LARGE SCALE GENOMIC DNA]</scope>
    <source>
        <strain evidence="10">E28</strain>
    </source>
</reference>
<evidence type="ECO:0000313" key="8">
    <source>
        <dbReference type="EMBL" id="WAK64404.1"/>
    </source>
</evidence>
<feature type="domain" description="Gram-positive cocci surface proteins LPxTG" evidence="6">
    <location>
        <begin position="2"/>
        <end position="33"/>
    </location>
</feature>
<keyword evidence="5" id="KW-1133">Transmembrane helix</keyword>
<protein>
    <submittedName>
        <fullName evidence="8">LPXTG cell wall anchor domain-containing protein</fullName>
    </submittedName>
</protein>
<dbReference type="Pfam" id="PF00746">
    <property type="entry name" value="Gram_pos_anchor"/>
    <property type="match status" value="1"/>
</dbReference>
<reference evidence="8" key="3">
    <citation type="submission" date="2022-11" db="EMBL/GenBank/DDBJ databases">
        <authorList>
            <person name="Johnson J.D."/>
        </authorList>
    </citation>
    <scope>NUCLEOTIDE SEQUENCE</scope>
    <source>
        <strain evidence="7">E28</strain>
        <strain evidence="8">E37</strain>
    </source>
</reference>
<evidence type="ECO:0000256" key="2">
    <source>
        <dbReference type="ARBA" id="ARBA00022525"/>
    </source>
</evidence>
<evidence type="ECO:0000313" key="7">
    <source>
        <dbReference type="EMBL" id="MCW8678688.1"/>
    </source>
</evidence>
<keyword evidence="5" id="KW-0472">Membrane</keyword>
<keyword evidence="4" id="KW-0572">Peptidoglycan-anchor</keyword>
<keyword evidence="3" id="KW-0732">Signal</keyword>
<proteinExistence type="predicted"/>
<sequence length="41" mass="4566">MPKTGTEKQSLFAILLGTLLTMSGLIGIRKKADKWLRAFMV</sequence>
<dbReference type="EMBL" id="JAPHJC010000045">
    <property type="protein sequence ID" value="MCW8678688.1"/>
    <property type="molecule type" value="Genomic_DNA"/>
</dbReference>
<accession>A0AA47IMS3</accession>
<reference evidence="10" key="4">
    <citation type="submission" date="2023-07" db="EMBL/GenBank/DDBJ databases">
        <title>Streptococcus macedonicus and Acinetobacter baumannii: co-inhabitants of the cheese production environment.</title>
        <authorList>
            <person name="Johnson J."/>
            <person name="Curtin C."/>
            <person name="Waite-Cusic J."/>
        </authorList>
    </citation>
    <scope>NUCLEOTIDE SEQUENCE [LARGE SCALE GENOMIC DNA]</scope>
    <source>
        <strain evidence="10">E28</strain>
    </source>
</reference>
<name>A0AA47IMS3_STRMC</name>
<keyword evidence="2" id="KW-0964">Secreted</keyword>
<evidence type="ECO:0000256" key="1">
    <source>
        <dbReference type="ARBA" id="ARBA00022512"/>
    </source>
</evidence>
<reference evidence="7" key="5">
    <citation type="submission" date="2024-05" db="EMBL/GenBank/DDBJ databases">
        <title>Streptococcus macedonicus and Acinetobacter baumannii: co-inhabitants of the cheese production environment.</title>
        <authorList>
            <person name="Johnson J."/>
            <person name="Curtin C."/>
            <person name="Waite-Cusic J."/>
        </authorList>
    </citation>
    <scope>NUCLEOTIDE SEQUENCE</scope>
    <source>
        <strain evidence="7">E28</strain>
    </source>
</reference>
<evidence type="ECO:0000259" key="6">
    <source>
        <dbReference type="Pfam" id="PF00746"/>
    </source>
</evidence>
<dbReference type="AlphaFoldDB" id="A0AA47IMS3"/>
<evidence type="ECO:0000256" key="4">
    <source>
        <dbReference type="ARBA" id="ARBA00023088"/>
    </source>
</evidence>
<dbReference type="InterPro" id="IPR019931">
    <property type="entry name" value="LPXTG_anchor"/>
</dbReference>
<keyword evidence="1" id="KW-0134">Cell wall</keyword>
<dbReference type="NCBIfam" id="TIGR01167">
    <property type="entry name" value="LPXTG_anchor"/>
    <property type="match status" value="1"/>
</dbReference>
<reference evidence="8" key="1">
    <citation type="submission" date="2022-11" db="EMBL/GenBank/DDBJ databases">
        <title>Streptococcus macedonicus and Acinetobacter baumannii: co-inhabitants of the cheese production environment.</title>
        <authorList>
            <person name="Johnson J."/>
        </authorList>
    </citation>
    <scope>NUCLEOTIDE SEQUENCE</scope>
    <source>
        <strain evidence="8">E37</strain>
    </source>
</reference>
<dbReference type="RefSeq" id="WP_265644194.1">
    <property type="nucleotide sequence ID" value="NZ_JAPHIZ010000047.1"/>
</dbReference>
<gene>
    <name evidence="8" type="ORF">OQG81_05660</name>
    <name evidence="7" type="ORF">OQH01_09395</name>
</gene>
<feature type="transmembrane region" description="Helical" evidence="5">
    <location>
        <begin position="12"/>
        <end position="28"/>
    </location>
</feature>
<keyword evidence="10" id="KW-1185">Reference proteome</keyword>
<dbReference type="EMBL" id="CP113440">
    <property type="protein sequence ID" value="WAK64404.1"/>
    <property type="molecule type" value="Genomic_DNA"/>
</dbReference>
<keyword evidence="5" id="KW-0812">Transmembrane</keyword>
<dbReference type="Proteomes" id="UP001156410">
    <property type="component" value="Chromosome"/>
</dbReference>
<evidence type="ECO:0000256" key="5">
    <source>
        <dbReference type="SAM" id="Phobius"/>
    </source>
</evidence>
<evidence type="ECO:0000313" key="10">
    <source>
        <dbReference type="Proteomes" id="UP001209889"/>
    </source>
</evidence>